<gene>
    <name evidence="2" type="ORF">HERI1096_LOCUS6041</name>
</gene>
<dbReference type="SUPFAM" id="SSF159042">
    <property type="entry name" value="Plus3-like"/>
    <property type="match status" value="1"/>
</dbReference>
<dbReference type="AlphaFoldDB" id="A0A7S3EUI1"/>
<feature type="region of interest" description="Disordered" evidence="1">
    <location>
        <begin position="199"/>
        <end position="221"/>
    </location>
</feature>
<sequence>MAIGVRTFYAAYVIGIKRVPRPYKLGKKVAEVALQVRTSSGSRLLGMDALSNEMPLPQELSRFKVPLQPEEVRKKLRGLERAFAQDAELFEAEELERRRQQETRAELKREEQIRREQAADEERERREQEREEVRRRLEQKKQVESDQWWLHFKSKPGGKEREIAKWRARLKRFEAIAANSSAEGEKANATKLATQAREKIDSLLAAEEEQQEEEGVDGEEE</sequence>
<dbReference type="GO" id="GO:0003677">
    <property type="term" value="F:DNA binding"/>
    <property type="evidence" value="ECO:0007669"/>
    <property type="project" value="InterPro"/>
</dbReference>
<name>A0A7S3EUI1_9EUKA</name>
<reference evidence="2" key="1">
    <citation type="submission" date="2021-01" db="EMBL/GenBank/DDBJ databases">
        <authorList>
            <person name="Corre E."/>
            <person name="Pelletier E."/>
            <person name="Niang G."/>
            <person name="Scheremetjew M."/>
            <person name="Finn R."/>
            <person name="Kale V."/>
            <person name="Holt S."/>
            <person name="Cochrane G."/>
            <person name="Meng A."/>
            <person name="Brown T."/>
            <person name="Cohen L."/>
        </authorList>
    </citation>
    <scope>NUCLEOTIDE SEQUENCE</scope>
    <source>
        <strain evidence="2">CCMP281</strain>
    </source>
</reference>
<evidence type="ECO:0000313" key="2">
    <source>
        <dbReference type="EMBL" id="CAE0105383.1"/>
    </source>
</evidence>
<feature type="region of interest" description="Disordered" evidence="1">
    <location>
        <begin position="102"/>
        <end position="137"/>
    </location>
</feature>
<evidence type="ECO:0000256" key="1">
    <source>
        <dbReference type="SAM" id="MobiDB-lite"/>
    </source>
</evidence>
<accession>A0A7S3EUI1</accession>
<dbReference type="EMBL" id="HBHX01010881">
    <property type="protein sequence ID" value="CAE0105383.1"/>
    <property type="molecule type" value="Transcribed_RNA"/>
</dbReference>
<dbReference type="InterPro" id="IPR036128">
    <property type="entry name" value="Plus3-like_sf"/>
</dbReference>
<feature type="compositionally biased region" description="Acidic residues" evidence="1">
    <location>
        <begin position="206"/>
        <end position="221"/>
    </location>
</feature>
<protein>
    <submittedName>
        <fullName evidence="2">Uncharacterized protein</fullName>
    </submittedName>
</protein>
<dbReference type="Gene3D" id="3.90.70.200">
    <property type="entry name" value="Plus-3 domain"/>
    <property type="match status" value="1"/>
</dbReference>
<organism evidence="2">
    <name type="scientific">Haptolina ericina</name>
    <dbReference type="NCBI Taxonomy" id="156174"/>
    <lineage>
        <taxon>Eukaryota</taxon>
        <taxon>Haptista</taxon>
        <taxon>Haptophyta</taxon>
        <taxon>Prymnesiophyceae</taxon>
        <taxon>Prymnesiales</taxon>
        <taxon>Prymnesiaceae</taxon>
        <taxon>Haptolina</taxon>
    </lineage>
</organism>
<proteinExistence type="predicted"/>